<accession>A0A2Z7DEB9</accession>
<dbReference type="OrthoDB" id="660555at2759"/>
<feature type="compositionally biased region" description="Low complexity" evidence="1">
    <location>
        <begin position="368"/>
        <end position="381"/>
    </location>
</feature>
<feature type="compositionally biased region" description="Polar residues" evidence="1">
    <location>
        <begin position="60"/>
        <end position="73"/>
    </location>
</feature>
<dbReference type="EMBL" id="KQ986790">
    <property type="protein sequence ID" value="KZV58345.1"/>
    <property type="molecule type" value="Genomic_DNA"/>
</dbReference>
<feature type="region of interest" description="Disordered" evidence="1">
    <location>
        <begin position="527"/>
        <end position="574"/>
    </location>
</feature>
<organism evidence="2 3">
    <name type="scientific">Dorcoceras hygrometricum</name>
    <dbReference type="NCBI Taxonomy" id="472368"/>
    <lineage>
        <taxon>Eukaryota</taxon>
        <taxon>Viridiplantae</taxon>
        <taxon>Streptophyta</taxon>
        <taxon>Embryophyta</taxon>
        <taxon>Tracheophyta</taxon>
        <taxon>Spermatophyta</taxon>
        <taxon>Magnoliopsida</taxon>
        <taxon>eudicotyledons</taxon>
        <taxon>Gunneridae</taxon>
        <taxon>Pentapetalae</taxon>
        <taxon>asterids</taxon>
        <taxon>lamiids</taxon>
        <taxon>Lamiales</taxon>
        <taxon>Gesneriaceae</taxon>
        <taxon>Didymocarpoideae</taxon>
        <taxon>Trichosporeae</taxon>
        <taxon>Loxocarpinae</taxon>
        <taxon>Dorcoceras</taxon>
    </lineage>
</organism>
<dbReference type="Proteomes" id="UP000250235">
    <property type="component" value="Unassembled WGS sequence"/>
</dbReference>
<feature type="region of interest" description="Disordered" evidence="1">
    <location>
        <begin position="368"/>
        <end position="390"/>
    </location>
</feature>
<gene>
    <name evidence="2" type="ORF">F511_29829</name>
</gene>
<protein>
    <submittedName>
        <fullName evidence="2">Uncharacterized protein</fullName>
    </submittedName>
</protein>
<evidence type="ECO:0000313" key="2">
    <source>
        <dbReference type="EMBL" id="KZV58345.1"/>
    </source>
</evidence>
<feature type="region of interest" description="Disordered" evidence="1">
    <location>
        <begin position="53"/>
        <end position="73"/>
    </location>
</feature>
<name>A0A2Z7DEB9_9LAMI</name>
<evidence type="ECO:0000313" key="3">
    <source>
        <dbReference type="Proteomes" id="UP000250235"/>
    </source>
</evidence>
<dbReference type="AlphaFoldDB" id="A0A2Z7DEB9"/>
<sequence>MNFVKASVIHDACESVKYDDQTSPKMNHKGKQGIGYTKPENCKRSWLKNKFEKDKEKAGSKSSVPNQQTRGSTKAKSVWIEGLTKMTDVPKDLVFDARSAFFMGGEQLKTSCKKREMKLEFRFLNDILAKTVIVKADSFDAVTHERFLMMSAIHGGVKWAETDSLQTAVQRLMYIIAKYREILLRKFLEATRQNFESGMPTIAIDLQVMDMLSGTHRFYLEELMKQMRAHKLEWIRPYLFLINGSWTVQEGFDRWVRDRRAPISQKWELLPQRIFIDTIAPICIFIEPIQVLRSPPIVKTWGWARVCTDIVQFHLFGHLESIGTHNICTDLVAVGLVVDRSGIPIRTVNNVQNCIRIEDYIRVSSTDAESDSTSSNSSTSTPIDFVNEETPDAQTSMPTAIVSSNDYTDAFAQLKASVDQISLEKVQYRFHIEKLKSALLRRYQALILHFLPDLIIKTGLFLFKPMFSVRRCKLRKQRFLKNWMLFVRRSKTINDLMEFRVQAQENFSTLTAQLSELVAYINRGSDAKNGEMSSSRGPPPPDDQNRPDGGSRSEPLIGSIRIENGPRSSEGGVE</sequence>
<evidence type="ECO:0000256" key="1">
    <source>
        <dbReference type="SAM" id="MobiDB-lite"/>
    </source>
</evidence>
<reference evidence="2 3" key="1">
    <citation type="journal article" date="2015" name="Proc. Natl. Acad. Sci. U.S.A.">
        <title>The resurrection genome of Boea hygrometrica: A blueprint for survival of dehydration.</title>
        <authorList>
            <person name="Xiao L."/>
            <person name="Yang G."/>
            <person name="Zhang L."/>
            <person name="Yang X."/>
            <person name="Zhao S."/>
            <person name="Ji Z."/>
            <person name="Zhou Q."/>
            <person name="Hu M."/>
            <person name="Wang Y."/>
            <person name="Chen M."/>
            <person name="Xu Y."/>
            <person name="Jin H."/>
            <person name="Xiao X."/>
            <person name="Hu G."/>
            <person name="Bao F."/>
            <person name="Hu Y."/>
            <person name="Wan P."/>
            <person name="Li L."/>
            <person name="Deng X."/>
            <person name="Kuang T."/>
            <person name="Xiang C."/>
            <person name="Zhu J.K."/>
            <person name="Oliver M.J."/>
            <person name="He Y."/>
        </authorList>
    </citation>
    <scope>NUCLEOTIDE SEQUENCE [LARGE SCALE GENOMIC DNA]</scope>
    <source>
        <strain evidence="3">cv. XS01</strain>
    </source>
</reference>
<feature type="region of interest" description="Disordered" evidence="1">
    <location>
        <begin position="20"/>
        <end position="39"/>
    </location>
</feature>
<keyword evidence="3" id="KW-1185">Reference proteome</keyword>
<proteinExistence type="predicted"/>